<accession>A0ABR1DY47</accession>
<keyword evidence="2" id="KW-1185">Reference proteome</keyword>
<evidence type="ECO:0000313" key="1">
    <source>
        <dbReference type="EMBL" id="KAK6754935.1"/>
    </source>
</evidence>
<name>A0ABR1DY47_NECAM</name>
<evidence type="ECO:0008006" key="3">
    <source>
        <dbReference type="Google" id="ProtNLM"/>
    </source>
</evidence>
<protein>
    <recommendedName>
        <fullName evidence="3">Reverse transcriptase domain-containing protein</fullName>
    </recommendedName>
</protein>
<organism evidence="1 2">
    <name type="scientific">Necator americanus</name>
    <name type="common">Human hookworm</name>
    <dbReference type="NCBI Taxonomy" id="51031"/>
    <lineage>
        <taxon>Eukaryota</taxon>
        <taxon>Metazoa</taxon>
        <taxon>Ecdysozoa</taxon>
        <taxon>Nematoda</taxon>
        <taxon>Chromadorea</taxon>
        <taxon>Rhabditida</taxon>
        <taxon>Rhabditina</taxon>
        <taxon>Rhabditomorpha</taxon>
        <taxon>Strongyloidea</taxon>
        <taxon>Ancylostomatidae</taxon>
        <taxon>Bunostominae</taxon>
        <taxon>Necator</taxon>
    </lineage>
</organism>
<reference evidence="1 2" key="1">
    <citation type="submission" date="2023-08" db="EMBL/GenBank/DDBJ databases">
        <title>A Necator americanus chromosomal reference genome.</title>
        <authorList>
            <person name="Ilik V."/>
            <person name="Petrzelkova K.J."/>
            <person name="Pardy F."/>
            <person name="Fuh T."/>
            <person name="Niatou-Singa F.S."/>
            <person name="Gouil Q."/>
            <person name="Baker L."/>
            <person name="Ritchie M.E."/>
            <person name="Jex A.R."/>
            <person name="Gazzola D."/>
            <person name="Li H."/>
            <person name="Toshio Fujiwara R."/>
            <person name="Zhan B."/>
            <person name="Aroian R.V."/>
            <person name="Pafco B."/>
            <person name="Schwarz E.M."/>
        </authorList>
    </citation>
    <scope>NUCLEOTIDE SEQUENCE [LARGE SCALE GENOMIC DNA]</scope>
    <source>
        <strain evidence="1 2">Aroian</strain>
        <tissue evidence="1">Whole animal</tissue>
    </source>
</reference>
<proteinExistence type="predicted"/>
<dbReference type="EMBL" id="JAVFWL010000005">
    <property type="protein sequence ID" value="KAK6754935.1"/>
    <property type="molecule type" value="Genomic_DNA"/>
</dbReference>
<evidence type="ECO:0000313" key="2">
    <source>
        <dbReference type="Proteomes" id="UP001303046"/>
    </source>
</evidence>
<comment type="caution">
    <text evidence="1">The sequence shown here is derived from an EMBL/GenBank/DDBJ whole genome shotgun (WGS) entry which is preliminary data.</text>
</comment>
<sequence>MTADSHVHLPPHYLREDGHVIPKILPSEVRHAIMSDSYAASILTVSTLIEVSGEYKTLLTFIDLNKAFDSVEKEAVMEALDNQDVSTQHLNILQEL</sequence>
<dbReference type="Proteomes" id="UP001303046">
    <property type="component" value="Unassembled WGS sequence"/>
</dbReference>
<gene>
    <name evidence="1" type="primary">Necator_chrV.g18526</name>
    <name evidence="1" type="ORF">RB195_013735</name>
</gene>